<dbReference type="AlphaFoldDB" id="A0A8J7TM24"/>
<dbReference type="Gene3D" id="1.25.40.10">
    <property type="entry name" value="Tetratricopeptide repeat domain"/>
    <property type="match status" value="2"/>
</dbReference>
<evidence type="ECO:0000256" key="7">
    <source>
        <dbReference type="SAM" id="Phobius"/>
    </source>
</evidence>
<dbReference type="PANTHER" id="PTHR43289">
    <property type="entry name" value="MITOGEN-ACTIVATED PROTEIN KINASE KINASE KINASE 20-RELATED"/>
    <property type="match status" value="1"/>
</dbReference>
<dbReference type="PANTHER" id="PTHR43289:SF6">
    <property type="entry name" value="SERINE_THREONINE-PROTEIN KINASE NEKL-3"/>
    <property type="match status" value="1"/>
</dbReference>
<keyword evidence="6" id="KW-0067">ATP-binding</keyword>
<feature type="transmembrane region" description="Helical" evidence="7">
    <location>
        <begin position="337"/>
        <end position="359"/>
    </location>
</feature>
<keyword evidence="2 9" id="KW-0723">Serine/threonine-protein kinase</keyword>
<evidence type="ECO:0000256" key="1">
    <source>
        <dbReference type="ARBA" id="ARBA00012513"/>
    </source>
</evidence>
<dbReference type="SMART" id="SM00220">
    <property type="entry name" value="S_TKc"/>
    <property type="match status" value="1"/>
</dbReference>
<keyword evidence="5 9" id="KW-0418">Kinase</keyword>
<evidence type="ECO:0000256" key="4">
    <source>
        <dbReference type="ARBA" id="ARBA00022741"/>
    </source>
</evidence>
<dbReference type="InterPro" id="IPR008271">
    <property type="entry name" value="Ser/Thr_kinase_AS"/>
</dbReference>
<dbReference type="PROSITE" id="PS00108">
    <property type="entry name" value="PROTEIN_KINASE_ST"/>
    <property type="match status" value="1"/>
</dbReference>
<dbReference type="InterPro" id="IPR000719">
    <property type="entry name" value="Prot_kinase_dom"/>
</dbReference>
<evidence type="ECO:0000313" key="10">
    <source>
        <dbReference type="Proteomes" id="UP000664277"/>
    </source>
</evidence>
<accession>A0A8J7TM24</accession>
<dbReference type="Pfam" id="PF00069">
    <property type="entry name" value="Pkinase"/>
    <property type="match status" value="1"/>
</dbReference>
<dbReference type="GO" id="GO:0004674">
    <property type="term" value="F:protein serine/threonine kinase activity"/>
    <property type="evidence" value="ECO:0007669"/>
    <property type="project" value="UniProtKB-KW"/>
</dbReference>
<dbReference type="CDD" id="cd14014">
    <property type="entry name" value="STKc_PknB_like"/>
    <property type="match status" value="1"/>
</dbReference>
<dbReference type="PROSITE" id="PS50011">
    <property type="entry name" value="PROTEIN_KINASE_DOM"/>
    <property type="match status" value="1"/>
</dbReference>
<evidence type="ECO:0000256" key="6">
    <source>
        <dbReference type="ARBA" id="ARBA00022840"/>
    </source>
</evidence>
<keyword evidence="7" id="KW-0472">Membrane</keyword>
<dbReference type="GO" id="GO:0005524">
    <property type="term" value="F:ATP binding"/>
    <property type="evidence" value="ECO:0007669"/>
    <property type="project" value="UniProtKB-KW"/>
</dbReference>
<organism evidence="9 10">
    <name type="scientific">Candidatus Obscuribacter phosphatis</name>
    <dbReference type="NCBI Taxonomy" id="1906157"/>
    <lineage>
        <taxon>Bacteria</taxon>
        <taxon>Bacillati</taxon>
        <taxon>Candidatus Melainabacteria</taxon>
        <taxon>Candidatus Obscuribacterales</taxon>
        <taxon>Candidatus Obscuribacteraceae</taxon>
        <taxon>Candidatus Obscuribacter</taxon>
    </lineage>
</organism>
<dbReference type="Proteomes" id="UP000664277">
    <property type="component" value="Unassembled WGS sequence"/>
</dbReference>
<keyword evidence="4" id="KW-0547">Nucleotide-binding</keyword>
<keyword evidence="7" id="KW-1133">Transmembrane helix</keyword>
<sequence length="661" mass="74989">MTSGRDTFSFKDDAFSQSKDPFIGKVLDHYEIEEKIADGSLSSVYIAIDSNNRQEVIVKVIHKHLISTIKNYKKLEQKIRALIALNSPNIATYKDVVFVDGRVCLIMKPLVFESLEDLLSKTGHIGPERAVGIFSQVCDALTAANKADIMHRDIKPSNIIILDNQKFSDDIMVLDFGIARIIAEETEGGKTDQFMTRTREAFGSPLYLSPEQCAGKKVDNRSDIYSLGCVIYESLTGKPPFVGKNVLETAYKHMNDNPRDMGLDPSMEPISSRFEEVVAKCLAKDPDARYQSAADLKDDLELLMTAEDAEWEAEAGVYREETPRKREKKSTRISVEAIIWGVSIFFLVGIVGFWSWFILKPEGSKKYPNFDSNTLWLVNPSSKTKPIDDFGNKEEAIKLSLQNIERDMGTNCREYADSVFSLVQLYFESQHWSDAQQYARKLVSVTEKLEKDGQEGPGPLSECLRLVAYSAFMAGDYTEAIAAGTRSVDLSYGKETLNGQTIQCLRVLGDIYSRQDKLRKAAEVYNKLFAMAEQDKEQHPTIYWEATAKFGDIYRRLGDYNEAERLYKLGIEWWRSHGMPDNIWAVRALYGYAMVLSYQNKFKESEELLKEDLSIIKRLNNVELGLVGAVRKLYVDTLWHTNWMGAVSAQLGDLDKDIKRK</sequence>
<dbReference type="InterPro" id="IPR011990">
    <property type="entry name" value="TPR-like_helical_dom_sf"/>
</dbReference>
<dbReference type="EMBL" id="JAFLCK010000023">
    <property type="protein sequence ID" value="MBN8661675.1"/>
    <property type="molecule type" value="Genomic_DNA"/>
</dbReference>
<dbReference type="Pfam" id="PF13424">
    <property type="entry name" value="TPR_12"/>
    <property type="match status" value="2"/>
</dbReference>
<dbReference type="EC" id="2.7.11.1" evidence="1"/>
<dbReference type="Gene3D" id="1.10.510.10">
    <property type="entry name" value="Transferase(Phosphotransferase) domain 1"/>
    <property type="match status" value="1"/>
</dbReference>
<gene>
    <name evidence="9" type="ORF">J0M35_15015</name>
</gene>
<feature type="domain" description="Protein kinase" evidence="8">
    <location>
        <begin position="30"/>
        <end position="303"/>
    </location>
</feature>
<evidence type="ECO:0000256" key="3">
    <source>
        <dbReference type="ARBA" id="ARBA00022679"/>
    </source>
</evidence>
<evidence type="ECO:0000313" key="9">
    <source>
        <dbReference type="EMBL" id="MBN8661675.1"/>
    </source>
</evidence>
<reference evidence="9" key="1">
    <citation type="submission" date="2021-02" db="EMBL/GenBank/DDBJ databases">
        <title>Genome-Resolved Metagenomics of a Microbial Community Performing Photosynthetic Biological Nutrient Removal.</title>
        <authorList>
            <person name="Mcdaniel E.A."/>
        </authorList>
    </citation>
    <scope>NUCLEOTIDE SEQUENCE</scope>
    <source>
        <strain evidence="9">UWPOB_OBS1</strain>
    </source>
</reference>
<dbReference type="FunFam" id="1.10.510.10:FF:000021">
    <property type="entry name" value="Serine/threonine protein kinase"/>
    <property type="match status" value="1"/>
</dbReference>
<evidence type="ECO:0000256" key="5">
    <source>
        <dbReference type="ARBA" id="ARBA00022777"/>
    </source>
</evidence>
<dbReference type="InterPro" id="IPR019734">
    <property type="entry name" value="TPR_rpt"/>
</dbReference>
<comment type="caution">
    <text evidence="9">The sequence shown here is derived from an EMBL/GenBank/DDBJ whole genome shotgun (WGS) entry which is preliminary data.</text>
</comment>
<dbReference type="SMART" id="SM00028">
    <property type="entry name" value="TPR"/>
    <property type="match status" value="4"/>
</dbReference>
<name>A0A8J7TM24_9BACT</name>
<dbReference type="InterPro" id="IPR011009">
    <property type="entry name" value="Kinase-like_dom_sf"/>
</dbReference>
<evidence type="ECO:0000259" key="8">
    <source>
        <dbReference type="PROSITE" id="PS50011"/>
    </source>
</evidence>
<protein>
    <recommendedName>
        <fullName evidence="1">non-specific serine/threonine protein kinase</fullName>
        <ecNumber evidence="1">2.7.11.1</ecNumber>
    </recommendedName>
</protein>
<dbReference type="SUPFAM" id="SSF48452">
    <property type="entry name" value="TPR-like"/>
    <property type="match status" value="1"/>
</dbReference>
<evidence type="ECO:0000256" key="2">
    <source>
        <dbReference type="ARBA" id="ARBA00022527"/>
    </source>
</evidence>
<keyword evidence="3" id="KW-0808">Transferase</keyword>
<proteinExistence type="predicted"/>
<keyword evidence="7" id="KW-0812">Transmembrane</keyword>
<dbReference type="SUPFAM" id="SSF56112">
    <property type="entry name" value="Protein kinase-like (PK-like)"/>
    <property type="match status" value="1"/>
</dbReference>